<keyword evidence="4" id="KW-1185">Reference proteome</keyword>
<dbReference type="PANTHER" id="PTHR23167">
    <property type="entry name" value="CALPONIN HOMOLOGY DOMAIN-CONTAINING PROTEIN DDB_G0272472-RELATED"/>
    <property type="match status" value="1"/>
</dbReference>
<proteinExistence type="predicted"/>
<sequence length="224" mass="25638">MLFTGTAAKPKRDEKKEKKTDRDEKYDIQESVFVRWGNSLLANEPLKDFRDLCDLKYISSIATIATGTALVSLLDPDNPLDRHTSTMSGNRYEDCCTVLNSINDTKTAPQELVESQQKAVMSTWWSLVQAFWKRFGPDPIREEKLTEAIKQWCLEVTKDYEAVSVCDFTSSWRDGYAFNCLLHSFDNKLVDLEQIAQSTATERIERAFATAEKEFKVARLLSVK</sequence>
<dbReference type="Proteomes" id="UP000024635">
    <property type="component" value="Unassembled WGS sequence"/>
</dbReference>
<organism evidence="3 4">
    <name type="scientific">Ancylostoma ceylanicum</name>
    <dbReference type="NCBI Taxonomy" id="53326"/>
    <lineage>
        <taxon>Eukaryota</taxon>
        <taxon>Metazoa</taxon>
        <taxon>Ecdysozoa</taxon>
        <taxon>Nematoda</taxon>
        <taxon>Chromadorea</taxon>
        <taxon>Rhabditida</taxon>
        <taxon>Rhabditina</taxon>
        <taxon>Rhabditomorpha</taxon>
        <taxon>Strongyloidea</taxon>
        <taxon>Ancylostomatidae</taxon>
        <taxon>Ancylostomatinae</taxon>
        <taxon>Ancylostoma</taxon>
    </lineage>
</organism>
<feature type="domain" description="Calponin-homology (CH)" evidence="2">
    <location>
        <begin position="143"/>
        <end position="224"/>
    </location>
</feature>
<dbReference type="AlphaFoldDB" id="A0A016WLU0"/>
<evidence type="ECO:0000256" key="1">
    <source>
        <dbReference type="SAM" id="MobiDB-lite"/>
    </source>
</evidence>
<evidence type="ECO:0000313" key="4">
    <source>
        <dbReference type="Proteomes" id="UP000024635"/>
    </source>
</evidence>
<feature type="region of interest" description="Disordered" evidence="1">
    <location>
        <begin position="1"/>
        <end position="23"/>
    </location>
</feature>
<dbReference type="STRING" id="53326.A0A016WLU0"/>
<dbReference type="InterPro" id="IPR001715">
    <property type="entry name" value="CH_dom"/>
</dbReference>
<protein>
    <recommendedName>
        <fullName evidence="2">Calponin-homology (CH) domain-containing protein</fullName>
    </recommendedName>
</protein>
<dbReference type="PROSITE" id="PS50021">
    <property type="entry name" value="CH"/>
    <property type="match status" value="1"/>
</dbReference>
<evidence type="ECO:0000313" key="3">
    <source>
        <dbReference type="EMBL" id="EYC40600.1"/>
    </source>
</evidence>
<dbReference type="SUPFAM" id="SSF47576">
    <property type="entry name" value="Calponin-homology domain, CH-domain"/>
    <property type="match status" value="1"/>
</dbReference>
<dbReference type="Pfam" id="PF00307">
    <property type="entry name" value="CH"/>
    <property type="match status" value="1"/>
</dbReference>
<dbReference type="InterPro" id="IPR036872">
    <property type="entry name" value="CH_dom_sf"/>
</dbReference>
<dbReference type="OrthoDB" id="18740at2759"/>
<reference evidence="4" key="1">
    <citation type="journal article" date="2015" name="Nat. Genet.">
        <title>The genome and transcriptome of the zoonotic hookworm Ancylostoma ceylanicum identify infection-specific gene families.</title>
        <authorList>
            <person name="Schwarz E.M."/>
            <person name="Hu Y."/>
            <person name="Antoshechkin I."/>
            <person name="Miller M.M."/>
            <person name="Sternberg P.W."/>
            <person name="Aroian R.V."/>
        </authorList>
    </citation>
    <scope>NUCLEOTIDE SEQUENCE</scope>
    <source>
        <strain evidence="4">HY135</strain>
    </source>
</reference>
<comment type="caution">
    <text evidence="3">The sequence shown here is derived from an EMBL/GenBank/DDBJ whole genome shotgun (WGS) entry which is preliminary data.</text>
</comment>
<accession>A0A016WLU0</accession>
<dbReference type="EMBL" id="JARK01000205">
    <property type="protein sequence ID" value="EYC40600.1"/>
    <property type="molecule type" value="Genomic_DNA"/>
</dbReference>
<dbReference type="PANTHER" id="PTHR23167:SF46">
    <property type="entry name" value="EPS15 HOMOLOGY DOMAIN CONTAINING PROTEIN-BINDING PROTEIN 1, ISOFORM F"/>
    <property type="match status" value="1"/>
</dbReference>
<gene>
    <name evidence="3" type="primary">Acey_s0605.g575</name>
    <name evidence="3" type="ORF">Y032_0605g575</name>
</gene>
<dbReference type="InterPro" id="IPR050540">
    <property type="entry name" value="F-actin_Monoox_Mical"/>
</dbReference>
<feature type="compositionally biased region" description="Basic and acidic residues" evidence="1">
    <location>
        <begin position="10"/>
        <end position="23"/>
    </location>
</feature>
<dbReference type="Gene3D" id="1.10.418.10">
    <property type="entry name" value="Calponin-like domain"/>
    <property type="match status" value="2"/>
</dbReference>
<feature type="non-terminal residue" evidence="3">
    <location>
        <position position="224"/>
    </location>
</feature>
<evidence type="ECO:0000259" key="2">
    <source>
        <dbReference type="PROSITE" id="PS50021"/>
    </source>
</evidence>
<name>A0A016WLU0_9BILA</name>